<comment type="caution">
    <text evidence="1">The sequence shown here is derived from an EMBL/GenBank/DDBJ whole genome shotgun (WGS) entry which is preliminary data.</text>
</comment>
<dbReference type="Proteomes" id="UP000239434">
    <property type="component" value="Unassembled WGS sequence"/>
</dbReference>
<gene>
    <name evidence="1" type="ORF">C5748_24650</name>
</gene>
<proteinExistence type="predicted"/>
<dbReference type="RefSeq" id="WP_105745365.1">
    <property type="nucleotide sequence ID" value="NZ_PVBR01000029.1"/>
</dbReference>
<evidence type="ECO:0000313" key="2">
    <source>
        <dbReference type="Proteomes" id="UP000239434"/>
    </source>
</evidence>
<dbReference type="SUPFAM" id="SSF50494">
    <property type="entry name" value="Trypsin-like serine proteases"/>
    <property type="match status" value="1"/>
</dbReference>
<evidence type="ECO:0008006" key="3">
    <source>
        <dbReference type="Google" id="ProtNLM"/>
    </source>
</evidence>
<organism evidence="1 2">
    <name type="scientific">Phyllobacterium phragmitis</name>
    <dbReference type="NCBI Taxonomy" id="2670329"/>
    <lineage>
        <taxon>Bacteria</taxon>
        <taxon>Pseudomonadati</taxon>
        <taxon>Pseudomonadota</taxon>
        <taxon>Alphaproteobacteria</taxon>
        <taxon>Hyphomicrobiales</taxon>
        <taxon>Phyllobacteriaceae</taxon>
        <taxon>Phyllobacterium</taxon>
    </lineage>
</organism>
<dbReference type="GO" id="GO:0004252">
    <property type="term" value="F:serine-type endopeptidase activity"/>
    <property type="evidence" value="ECO:0007669"/>
    <property type="project" value="InterPro"/>
</dbReference>
<dbReference type="AlphaFoldDB" id="A0A2S9IK29"/>
<name>A0A2S9IK29_9HYPH</name>
<sequence>MGGASAEEASFSGTGFLINNNGWVVTNAHVVKGCTKLTVGSFGEAVDRQVDNLNDLAVLRLATPPAGRSPLKLRRAAPRLGEDVAAMGYPLSNILSDGVKITTGNINSLIGMENDTRYLQISTPIQPGNSGGPLVDRAGDVLGINTATLGLGITAQTGTVPQNVNFAVKGSVLELFLQSRNISFEASETTGNLMSTADIADKVSPSVYQILCYGELKREVANTPAQAENPPQTSDVGGAISDSVVRKATAFIHEYHRVWSSDNVTALDYMRGVYGSRVTFYGKNISKAELIAEKTKFAQRWPDRSYTVRPDTLDIKCEDYACIIRGVVNWSAYSPARNKTAKGVAAFVVGWDSVTGRILYENGKTVRDKR</sequence>
<dbReference type="EMBL" id="PVBR01000029">
    <property type="protein sequence ID" value="PRD40869.1"/>
    <property type="molecule type" value="Genomic_DNA"/>
</dbReference>
<dbReference type="PANTHER" id="PTHR43019">
    <property type="entry name" value="SERINE ENDOPROTEASE DEGS"/>
    <property type="match status" value="1"/>
</dbReference>
<dbReference type="Pfam" id="PF13365">
    <property type="entry name" value="Trypsin_2"/>
    <property type="match status" value="1"/>
</dbReference>
<reference evidence="1 2" key="1">
    <citation type="submission" date="2018-02" db="EMBL/GenBank/DDBJ databases">
        <title>The draft genome of Phyllobacterium sp. 1N-3.</title>
        <authorList>
            <person name="Liu L."/>
            <person name="Li L."/>
            <person name="Zhang X."/>
            <person name="Wang T."/>
            <person name="Liang L."/>
        </authorList>
    </citation>
    <scope>NUCLEOTIDE SEQUENCE [LARGE SCALE GENOMIC DNA]</scope>
    <source>
        <strain evidence="1 2">1N-3</strain>
    </source>
</reference>
<dbReference type="Gene3D" id="2.40.10.10">
    <property type="entry name" value="Trypsin-like serine proteases"/>
    <property type="match status" value="2"/>
</dbReference>
<evidence type="ECO:0000313" key="1">
    <source>
        <dbReference type="EMBL" id="PRD40869.1"/>
    </source>
</evidence>
<dbReference type="GO" id="GO:0006508">
    <property type="term" value="P:proteolysis"/>
    <property type="evidence" value="ECO:0007669"/>
    <property type="project" value="InterPro"/>
</dbReference>
<dbReference type="InterPro" id="IPR043504">
    <property type="entry name" value="Peptidase_S1_PA_chymotrypsin"/>
</dbReference>
<protein>
    <recommendedName>
        <fullName evidence="3">Serine protease</fullName>
    </recommendedName>
</protein>
<dbReference type="PANTHER" id="PTHR43019:SF23">
    <property type="entry name" value="PROTEASE DO-LIKE 5, CHLOROPLASTIC"/>
    <property type="match status" value="1"/>
</dbReference>
<dbReference type="InterPro" id="IPR001940">
    <property type="entry name" value="Peptidase_S1C"/>
</dbReference>
<keyword evidence="2" id="KW-1185">Reference proteome</keyword>
<dbReference type="PRINTS" id="PR00834">
    <property type="entry name" value="PROTEASES2C"/>
</dbReference>
<dbReference type="InterPro" id="IPR009003">
    <property type="entry name" value="Peptidase_S1_PA"/>
</dbReference>
<accession>A0A2S9IK29</accession>